<organism evidence="1 2">
    <name type="scientific">Spectribacter acetivorans</name>
    <dbReference type="NCBI Taxonomy" id="3075603"/>
    <lineage>
        <taxon>Bacteria</taxon>
        <taxon>Pseudomonadati</taxon>
        <taxon>Pseudomonadota</taxon>
        <taxon>Gammaproteobacteria</taxon>
        <taxon>Salinisphaerales</taxon>
        <taxon>Salinisphaeraceae</taxon>
        <taxon>Spectribacter</taxon>
    </lineage>
</organism>
<name>A0ABU3B6V4_9GAMM</name>
<keyword evidence="2" id="KW-1185">Reference proteome</keyword>
<reference evidence="1 2" key="1">
    <citation type="submission" date="2023-09" db="EMBL/GenBank/DDBJ databases">
        <authorList>
            <person name="Rey-Velasco X."/>
        </authorList>
    </citation>
    <scope>NUCLEOTIDE SEQUENCE [LARGE SCALE GENOMIC DNA]</scope>
    <source>
        <strain evidence="1 2">P385</strain>
    </source>
</reference>
<gene>
    <name evidence="1" type="ORF">RM531_06785</name>
</gene>
<accession>A0ABU3B6V4</accession>
<dbReference type="Pfam" id="PF04102">
    <property type="entry name" value="SlyX"/>
    <property type="match status" value="1"/>
</dbReference>
<proteinExistence type="predicted"/>
<dbReference type="Proteomes" id="UP001259982">
    <property type="component" value="Unassembled WGS sequence"/>
</dbReference>
<dbReference type="RefSeq" id="WP_311658253.1">
    <property type="nucleotide sequence ID" value="NZ_JAVRHY010000005.1"/>
</dbReference>
<comment type="caution">
    <text evidence="1">The sequence shown here is derived from an EMBL/GenBank/DDBJ whole genome shotgun (WGS) entry which is preliminary data.</text>
</comment>
<dbReference type="PANTHER" id="PTHR36508">
    <property type="entry name" value="PROTEIN SLYX"/>
    <property type="match status" value="1"/>
</dbReference>
<dbReference type="InterPro" id="IPR007236">
    <property type="entry name" value="SlyX"/>
</dbReference>
<dbReference type="Gene3D" id="1.20.5.300">
    <property type="match status" value="1"/>
</dbReference>
<evidence type="ECO:0000313" key="1">
    <source>
        <dbReference type="EMBL" id="MDT0618174.1"/>
    </source>
</evidence>
<evidence type="ECO:0000313" key="2">
    <source>
        <dbReference type="Proteomes" id="UP001259982"/>
    </source>
</evidence>
<dbReference type="PANTHER" id="PTHR36508:SF1">
    <property type="entry name" value="PROTEIN SLYX"/>
    <property type="match status" value="1"/>
</dbReference>
<protein>
    <submittedName>
        <fullName evidence="1">SlyX family protein</fullName>
    </submittedName>
</protein>
<sequence length="67" mass="7732">MSDARLTDLEIRLAWQEDLLRTLEDTLHAQQTRVGELEAFCRQLAERLRALQDDQDASPDDGPPPHY</sequence>
<dbReference type="EMBL" id="JAVRHY010000005">
    <property type="protein sequence ID" value="MDT0618174.1"/>
    <property type="molecule type" value="Genomic_DNA"/>
</dbReference>